<dbReference type="PANTHER" id="PTHR45008">
    <property type="entry name" value="PTS SYSTEM GLUCOSE-SPECIFIC EIIA COMPONENT"/>
    <property type="match status" value="1"/>
</dbReference>
<dbReference type="PROSITE" id="PS51093">
    <property type="entry name" value="PTS_EIIA_TYPE_1"/>
    <property type="match status" value="1"/>
</dbReference>
<evidence type="ECO:0000256" key="6">
    <source>
        <dbReference type="ARBA" id="ARBA00022777"/>
    </source>
</evidence>
<dbReference type="SUPFAM" id="SSF51261">
    <property type="entry name" value="Duplicated hybrid motif"/>
    <property type="match status" value="1"/>
</dbReference>
<evidence type="ECO:0000313" key="9">
    <source>
        <dbReference type="Proteomes" id="UP000198304"/>
    </source>
</evidence>
<feature type="domain" description="PTS EIIA type-1" evidence="7">
    <location>
        <begin position="64"/>
        <end position="168"/>
    </location>
</feature>
<dbReference type="Proteomes" id="UP000198304">
    <property type="component" value="Unassembled WGS sequence"/>
</dbReference>
<dbReference type="Pfam" id="PF00358">
    <property type="entry name" value="PTS_EIIA_1"/>
    <property type="match status" value="1"/>
</dbReference>
<evidence type="ECO:0000256" key="3">
    <source>
        <dbReference type="ARBA" id="ARBA00022597"/>
    </source>
</evidence>
<dbReference type="AlphaFoldDB" id="A0A239H1C0"/>
<dbReference type="Gene3D" id="2.70.70.10">
    <property type="entry name" value="Glucose Permease (Domain IIA)"/>
    <property type="match status" value="1"/>
</dbReference>
<accession>A0A239H1C0</accession>
<dbReference type="EMBL" id="FZOJ01000019">
    <property type="protein sequence ID" value="SNS75180.1"/>
    <property type="molecule type" value="Genomic_DNA"/>
</dbReference>
<dbReference type="PANTHER" id="PTHR45008:SF1">
    <property type="entry name" value="PTS SYSTEM GLUCOSE-SPECIFIC EIIA COMPONENT"/>
    <property type="match status" value="1"/>
</dbReference>
<name>A0A239H1C0_9FIRM</name>
<dbReference type="InterPro" id="IPR011055">
    <property type="entry name" value="Dup_hybrid_motif"/>
</dbReference>
<evidence type="ECO:0000313" key="8">
    <source>
        <dbReference type="EMBL" id="SNS75180.1"/>
    </source>
</evidence>
<gene>
    <name evidence="8" type="ORF">SAMN05446037_101970</name>
</gene>
<dbReference type="InterPro" id="IPR050890">
    <property type="entry name" value="PTS_EIIA_component"/>
</dbReference>
<keyword evidence="3" id="KW-0762">Sugar transport</keyword>
<dbReference type="FunFam" id="2.70.70.10:FF:000001">
    <property type="entry name" value="PTS system glucose-specific IIA component"/>
    <property type="match status" value="1"/>
</dbReference>
<keyword evidence="2" id="KW-0813">Transport</keyword>
<evidence type="ECO:0000259" key="7">
    <source>
        <dbReference type="PROSITE" id="PS51093"/>
    </source>
</evidence>
<reference evidence="8 9" key="1">
    <citation type="submission" date="2017-06" db="EMBL/GenBank/DDBJ databases">
        <authorList>
            <person name="Kim H.J."/>
            <person name="Triplett B.A."/>
        </authorList>
    </citation>
    <scope>NUCLEOTIDE SEQUENCE [LARGE SCALE GENOMIC DNA]</scope>
    <source>
        <strain evidence="8 9">SCA</strain>
    </source>
</reference>
<proteinExistence type="predicted"/>
<evidence type="ECO:0000256" key="2">
    <source>
        <dbReference type="ARBA" id="ARBA00022448"/>
    </source>
</evidence>
<keyword evidence="4" id="KW-0808">Transferase</keyword>
<organism evidence="8 9">
    <name type="scientific">Anaerovirgula multivorans</name>
    <dbReference type="NCBI Taxonomy" id="312168"/>
    <lineage>
        <taxon>Bacteria</taxon>
        <taxon>Bacillati</taxon>
        <taxon>Bacillota</taxon>
        <taxon>Clostridia</taxon>
        <taxon>Peptostreptococcales</taxon>
        <taxon>Natronincolaceae</taxon>
        <taxon>Anaerovirgula</taxon>
    </lineage>
</organism>
<evidence type="ECO:0000256" key="1">
    <source>
        <dbReference type="ARBA" id="ARBA00004496"/>
    </source>
</evidence>
<keyword evidence="9" id="KW-1185">Reference proteome</keyword>
<comment type="subcellular location">
    <subcellularLocation>
        <location evidence="1">Cytoplasm</location>
    </subcellularLocation>
</comment>
<dbReference type="InterPro" id="IPR001127">
    <property type="entry name" value="PTS_EIIA_1_perm"/>
</dbReference>
<sequence length="196" mass="21918">MGGVFISEFLLKLMKRLKGILDIGEDEEIEIIDSREMIEDESNYSEILLSPMKGEVIPIEKIPHKVFNGKILGEGVAILPIDGWVLSPVEGRIIHIMDSKHAIGIKSINGADILIHVGIETEKLQGEGFQIFVQTGDDVKPGDKLIQFDLEYIKNKAKSPIMPMIISNSDVYQSVITIKSGQVDYREPLLELFELD</sequence>
<evidence type="ECO:0000256" key="5">
    <source>
        <dbReference type="ARBA" id="ARBA00022683"/>
    </source>
</evidence>
<dbReference type="GO" id="GO:0016301">
    <property type="term" value="F:kinase activity"/>
    <property type="evidence" value="ECO:0007669"/>
    <property type="project" value="UniProtKB-KW"/>
</dbReference>
<keyword evidence="6" id="KW-0418">Kinase</keyword>
<evidence type="ECO:0000256" key="4">
    <source>
        <dbReference type="ARBA" id="ARBA00022679"/>
    </source>
</evidence>
<protein>
    <submittedName>
        <fullName evidence="8">PTS system, glucose subfamily, IIA component</fullName>
    </submittedName>
</protein>
<keyword evidence="5" id="KW-0598">Phosphotransferase system</keyword>
<dbReference type="GO" id="GO:0005737">
    <property type="term" value="C:cytoplasm"/>
    <property type="evidence" value="ECO:0007669"/>
    <property type="project" value="UniProtKB-SubCell"/>
</dbReference>
<dbReference type="NCBIfam" id="TIGR00830">
    <property type="entry name" value="PTBA"/>
    <property type="match status" value="1"/>
</dbReference>
<dbReference type="GO" id="GO:0009401">
    <property type="term" value="P:phosphoenolpyruvate-dependent sugar phosphotransferase system"/>
    <property type="evidence" value="ECO:0007669"/>
    <property type="project" value="UniProtKB-KW"/>
</dbReference>